<evidence type="ECO:0000256" key="1">
    <source>
        <dbReference type="ARBA" id="ARBA00009277"/>
    </source>
</evidence>
<feature type="domain" description="Integrase catalytic" evidence="2">
    <location>
        <begin position="118"/>
        <end position="292"/>
    </location>
</feature>
<proteinExistence type="inferred from homology"/>
<dbReference type="GO" id="GO:0003676">
    <property type="term" value="F:nucleic acid binding"/>
    <property type="evidence" value="ECO:0007669"/>
    <property type="project" value="InterPro"/>
</dbReference>
<dbReference type="EMBL" id="KU736870">
    <property type="protein sequence ID" value="AMP42221.1"/>
    <property type="molecule type" value="Genomic_DNA"/>
</dbReference>
<sequence length="410" mass="45433">MERNVMGELSMYRQSGAKPNFSEIGRRHGMSRKTVAKYWRAGGDLDDGRASRGSGFDPFREVIEAKAELPGITKKAVHEFLLHRHPDARLPGYNAFTEYCRKNGIAFGALRAPDAHPRFETPPGRQMQFDWKEGITMVDANGEVFEFNVFSATLGYSRLHKFTYSATRTTDDLLACLLGAFKFMGGVPQECLTDNMSSLVSMSTGRRVRNERAWRFAKEAGFDLQLCRAGAPQTKGKDESANRFLNRLSAYDRDFVGLDGLLAAIANIEARSNSEPNETTGLPPSALFMREKEHLRPIGNEALLESMVGDVAVQVVPPTMLVRAAGRQWSVPRRCIGKKARVVTMPGGQIRITVAGELVAVHDAAQGTSKINYTEEHYVEAMADKAWAADEDIREQARANLELLGRMGGK</sequence>
<protein>
    <submittedName>
        <fullName evidence="3">Transposase IS21 family, ORFA</fullName>
    </submittedName>
</protein>
<reference evidence="3" key="2">
    <citation type="submission" date="2016-02" db="EMBL/GenBank/DDBJ databases">
        <authorList>
            <person name="Wen L."/>
            <person name="He K."/>
            <person name="Yang H."/>
        </authorList>
    </citation>
    <scope>NUCLEOTIDE SEQUENCE</scope>
</reference>
<dbReference type="PANTHER" id="PTHR35004">
    <property type="entry name" value="TRANSPOSASE RV3428C-RELATED"/>
    <property type="match status" value="1"/>
</dbReference>
<dbReference type="Gene3D" id="3.30.420.10">
    <property type="entry name" value="Ribonuclease H-like superfamily/Ribonuclease H"/>
    <property type="match status" value="1"/>
</dbReference>
<name>A0A142BVT3_9BACT</name>
<dbReference type="NCBIfam" id="NF033546">
    <property type="entry name" value="transpos_IS21"/>
    <property type="match status" value="1"/>
</dbReference>
<dbReference type="GO" id="GO:0015074">
    <property type="term" value="P:DNA integration"/>
    <property type="evidence" value="ECO:0007669"/>
    <property type="project" value="InterPro"/>
</dbReference>
<dbReference type="InterPro" id="IPR001584">
    <property type="entry name" value="Integrase_cat-core"/>
</dbReference>
<organism evidence="3">
    <name type="scientific">uncultured bacterium IN-05</name>
    <dbReference type="NCBI Taxonomy" id="1805583"/>
    <lineage>
        <taxon>Bacteria</taxon>
        <taxon>environmental samples</taxon>
    </lineage>
</organism>
<comment type="similarity">
    <text evidence="1">Belongs to the transposase IS21/IS408/IS1162 family.</text>
</comment>
<dbReference type="SUPFAM" id="SSF53098">
    <property type="entry name" value="Ribonuclease H-like"/>
    <property type="match status" value="1"/>
</dbReference>
<dbReference type="PROSITE" id="PS50994">
    <property type="entry name" value="INTEGRASE"/>
    <property type="match status" value="1"/>
</dbReference>
<dbReference type="Pfam" id="PF22483">
    <property type="entry name" value="Mu-transpos_C_2"/>
    <property type="match status" value="1"/>
</dbReference>
<dbReference type="AlphaFoldDB" id="A0A142BVT3"/>
<dbReference type="InterPro" id="IPR054353">
    <property type="entry name" value="IstA-like_C"/>
</dbReference>
<dbReference type="InterPro" id="IPR036397">
    <property type="entry name" value="RNaseH_sf"/>
</dbReference>
<gene>
    <name evidence="3" type="primary">tnpA</name>
</gene>
<dbReference type="InterPro" id="IPR012337">
    <property type="entry name" value="RNaseH-like_sf"/>
</dbReference>
<dbReference type="PANTHER" id="PTHR35004:SF6">
    <property type="entry name" value="TRANSPOSASE"/>
    <property type="match status" value="1"/>
</dbReference>
<evidence type="ECO:0000313" key="3">
    <source>
        <dbReference type="EMBL" id="AMP42221.1"/>
    </source>
</evidence>
<evidence type="ECO:0000259" key="2">
    <source>
        <dbReference type="PROSITE" id="PS50994"/>
    </source>
</evidence>
<accession>A0A142BVT3</accession>
<reference evidence="3" key="1">
    <citation type="journal article" date="2016" name="Appl. Environ. Microbiol.">
        <title>Diversity of the Tetracycline Mobilome within a Chinese Pig Manure Sample.</title>
        <authorList>
            <person name="Leclercq S.O."/>
            <person name="Wang C."/>
            <person name="Zhu Y."/>
            <person name="Wu H."/>
            <person name="Du X."/>
            <person name="Liu Z."/>
            <person name="Feng J."/>
        </authorList>
    </citation>
    <scope>NUCLEOTIDE SEQUENCE</scope>
</reference>